<feature type="region of interest" description="Disordered" evidence="1">
    <location>
        <begin position="1"/>
        <end position="23"/>
    </location>
</feature>
<protein>
    <submittedName>
        <fullName evidence="2">Uncharacterized protein</fullName>
    </submittedName>
</protein>
<organism evidence="2 3">
    <name type="scientific">Actinoallomurus vinaceus</name>
    <dbReference type="NCBI Taxonomy" id="1080074"/>
    <lineage>
        <taxon>Bacteria</taxon>
        <taxon>Bacillati</taxon>
        <taxon>Actinomycetota</taxon>
        <taxon>Actinomycetes</taxon>
        <taxon>Streptosporangiales</taxon>
        <taxon>Thermomonosporaceae</taxon>
        <taxon>Actinoallomurus</taxon>
    </lineage>
</organism>
<reference evidence="3" key="1">
    <citation type="journal article" date="2019" name="Int. J. Syst. Evol. Microbiol.">
        <title>The Global Catalogue of Microorganisms (GCM) 10K type strain sequencing project: providing services to taxonomists for standard genome sequencing and annotation.</title>
        <authorList>
            <consortium name="The Broad Institute Genomics Platform"/>
            <consortium name="The Broad Institute Genome Sequencing Center for Infectious Disease"/>
            <person name="Wu L."/>
            <person name="Ma J."/>
        </authorList>
    </citation>
    <scope>NUCLEOTIDE SEQUENCE [LARGE SCALE GENOMIC DNA]</scope>
    <source>
        <strain evidence="3">JCM 17939</strain>
    </source>
</reference>
<evidence type="ECO:0000313" key="3">
    <source>
        <dbReference type="Proteomes" id="UP001501442"/>
    </source>
</evidence>
<evidence type="ECO:0000256" key="1">
    <source>
        <dbReference type="SAM" id="MobiDB-lite"/>
    </source>
</evidence>
<keyword evidence="3" id="KW-1185">Reference proteome</keyword>
<accession>A0ABP8UUD2</accession>
<dbReference type="Proteomes" id="UP001501442">
    <property type="component" value="Unassembled WGS sequence"/>
</dbReference>
<sequence>MSGANSHAGQGVDEEAELRSSEVAPPGWLALGASLTRPIKWDLIAQQHDRMVKFATALRLGTAEAEPQGAPAAL</sequence>
<dbReference type="EMBL" id="BAABHK010000025">
    <property type="protein sequence ID" value="GAA4638974.1"/>
    <property type="molecule type" value="Genomic_DNA"/>
</dbReference>
<gene>
    <name evidence="2" type="ORF">GCM10023196_098760</name>
</gene>
<evidence type="ECO:0000313" key="2">
    <source>
        <dbReference type="EMBL" id="GAA4638974.1"/>
    </source>
</evidence>
<proteinExistence type="predicted"/>
<comment type="caution">
    <text evidence="2">The sequence shown here is derived from an EMBL/GenBank/DDBJ whole genome shotgun (WGS) entry which is preliminary data.</text>
</comment>
<name>A0ABP8UUD2_9ACTN</name>